<dbReference type="RefSeq" id="WP_348706870.1">
    <property type="nucleotide sequence ID" value="NZ_CAXIYA010000038.1"/>
</dbReference>
<name>A0ABM9PR06_9FLAO</name>
<evidence type="ECO:0000313" key="1">
    <source>
        <dbReference type="EMBL" id="CAL2108233.1"/>
    </source>
</evidence>
<evidence type="ECO:0000313" key="2">
    <source>
        <dbReference type="Proteomes" id="UP001497602"/>
    </source>
</evidence>
<organism evidence="1 2">
    <name type="scientific">Tenacibaculum vairaonense</name>
    <dbReference type="NCBI Taxonomy" id="3137860"/>
    <lineage>
        <taxon>Bacteria</taxon>
        <taxon>Pseudomonadati</taxon>
        <taxon>Bacteroidota</taxon>
        <taxon>Flavobacteriia</taxon>
        <taxon>Flavobacteriales</taxon>
        <taxon>Flavobacteriaceae</taxon>
        <taxon>Tenacibaculum</taxon>
    </lineage>
</organism>
<dbReference type="Proteomes" id="UP001497602">
    <property type="component" value="Unassembled WGS sequence"/>
</dbReference>
<protein>
    <submittedName>
        <fullName evidence="1">Uncharacterized protein</fullName>
    </submittedName>
</protein>
<sequence length="52" mass="5947">MMKTETVKIKLVNKEGSETTNEFIFIDIPLVSNEALFNQVFMVKDFGCVFLS</sequence>
<comment type="caution">
    <text evidence="1">The sequence shown here is derived from an EMBL/GenBank/DDBJ whole genome shotgun (WGS) entry which is preliminary data.</text>
</comment>
<reference evidence="1 2" key="1">
    <citation type="submission" date="2024-05" db="EMBL/GenBank/DDBJ databases">
        <authorList>
            <person name="Duchaud E."/>
        </authorList>
    </citation>
    <scope>NUCLEOTIDE SEQUENCE [LARGE SCALE GENOMIC DNA]</scope>
    <source>
        <strain evidence="1">Ena-SAMPLE-TAB-13-05-2024-13:56:06:370-140305</strain>
    </source>
</reference>
<keyword evidence="2" id="KW-1185">Reference proteome</keyword>
<gene>
    <name evidence="1" type="ORF">T190115A13A_70006</name>
</gene>
<proteinExistence type="predicted"/>
<dbReference type="EMBL" id="CAXJRC010000044">
    <property type="protein sequence ID" value="CAL2108233.1"/>
    <property type="molecule type" value="Genomic_DNA"/>
</dbReference>
<accession>A0ABM9PR06</accession>